<evidence type="ECO:0000256" key="3">
    <source>
        <dbReference type="ARBA" id="ARBA00022729"/>
    </source>
</evidence>
<accession>A0ABW2PRV2</accession>
<keyword evidence="3 4" id="KW-0732">Signal</keyword>
<dbReference type="EMBL" id="JBHTCO010000004">
    <property type="protein sequence ID" value="MFC7392128.1"/>
    <property type="molecule type" value="Genomic_DNA"/>
</dbReference>
<comment type="similarity">
    <text evidence="1">Belongs to the bacterial solute-binding protein ModA family.</text>
</comment>
<comment type="caution">
    <text evidence="5">The sequence shown here is derived from an EMBL/GenBank/DDBJ whole genome shotgun (WGS) entry which is preliminary data.</text>
</comment>
<gene>
    <name evidence="5" type="primary">modA</name>
    <name evidence="5" type="ORF">ACFQRG_03960</name>
</gene>
<dbReference type="PIRSF" id="PIRSF004846">
    <property type="entry name" value="ModA"/>
    <property type="match status" value="1"/>
</dbReference>
<dbReference type="PANTHER" id="PTHR30632">
    <property type="entry name" value="MOLYBDATE-BINDING PERIPLASMIC PROTEIN"/>
    <property type="match status" value="1"/>
</dbReference>
<dbReference type="InterPro" id="IPR005950">
    <property type="entry name" value="ModA"/>
</dbReference>
<keyword evidence="2" id="KW-0479">Metal-binding</keyword>
<protein>
    <submittedName>
        <fullName evidence="5">Molybdate ABC transporter substrate-binding protein</fullName>
    </submittedName>
</protein>
<reference evidence="6" key="1">
    <citation type="journal article" date="2019" name="Int. J. Syst. Evol. Microbiol.">
        <title>The Global Catalogue of Microorganisms (GCM) 10K type strain sequencing project: providing services to taxonomists for standard genome sequencing and annotation.</title>
        <authorList>
            <consortium name="The Broad Institute Genomics Platform"/>
            <consortium name="The Broad Institute Genome Sequencing Center for Infectious Disease"/>
            <person name="Wu L."/>
            <person name="Ma J."/>
        </authorList>
    </citation>
    <scope>NUCLEOTIDE SEQUENCE [LARGE SCALE GENOMIC DNA]</scope>
    <source>
        <strain evidence="6">CGMCC 1.16305</strain>
    </source>
</reference>
<dbReference type="Gene3D" id="3.40.190.10">
    <property type="entry name" value="Periplasmic binding protein-like II"/>
    <property type="match status" value="2"/>
</dbReference>
<dbReference type="Proteomes" id="UP001596505">
    <property type="component" value="Unassembled WGS sequence"/>
</dbReference>
<dbReference type="InterPro" id="IPR050682">
    <property type="entry name" value="ModA/WtpA"/>
</dbReference>
<dbReference type="NCBIfam" id="TIGR01256">
    <property type="entry name" value="modA"/>
    <property type="match status" value="1"/>
</dbReference>
<feature type="signal peptide" evidence="4">
    <location>
        <begin position="1"/>
        <end position="23"/>
    </location>
</feature>
<dbReference type="PROSITE" id="PS51257">
    <property type="entry name" value="PROKAR_LIPOPROTEIN"/>
    <property type="match status" value="1"/>
</dbReference>
<keyword evidence="6" id="KW-1185">Reference proteome</keyword>
<dbReference type="InterPro" id="IPR041879">
    <property type="entry name" value="YvgL-like_PBP2"/>
</dbReference>
<dbReference type="SUPFAM" id="SSF53850">
    <property type="entry name" value="Periplasmic binding protein-like II"/>
    <property type="match status" value="1"/>
</dbReference>
<evidence type="ECO:0000256" key="1">
    <source>
        <dbReference type="ARBA" id="ARBA00009175"/>
    </source>
</evidence>
<evidence type="ECO:0000313" key="5">
    <source>
        <dbReference type="EMBL" id="MFC7392128.1"/>
    </source>
</evidence>
<evidence type="ECO:0000256" key="4">
    <source>
        <dbReference type="SAM" id="SignalP"/>
    </source>
</evidence>
<proteinExistence type="inferred from homology"/>
<feature type="chain" id="PRO_5046793197" evidence="4">
    <location>
        <begin position="24"/>
        <end position="270"/>
    </location>
</feature>
<sequence length="270" mass="29450">MKKISAICLFALLLLFAAAGCSANGQSQEKKADAKTNNQQQVTLTVSAAASLKDALDDIQKPFEKANPNIKLKFNFGGSGDLQKQIEQGAPADLFISASRGNYDQLAKEGLIKEGKNILGNTLVLVTPTNSQSTVKNFRDLKNNNVHKVAIGIPQTVPAGEYAKETLQHLNVWKTIQPKTVMAKDVRQVLSYAETGNVDAGIVYKTDALTTKKVKIVATASHSDHSPIVYPAGIIKDTKHPQAAKKLYHYLQTEQAQKIFKKYGFNVLNK</sequence>
<dbReference type="Pfam" id="PF13531">
    <property type="entry name" value="SBP_bac_11"/>
    <property type="match status" value="1"/>
</dbReference>
<dbReference type="CDD" id="cd13537">
    <property type="entry name" value="PBP2_YvgL_like"/>
    <property type="match status" value="1"/>
</dbReference>
<organism evidence="5 6">
    <name type="scientific">Scopulibacillus cellulosilyticus</name>
    <dbReference type="NCBI Taxonomy" id="2665665"/>
    <lineage>
        <taxon>Bacteria</taxon>
        <taxon>Bacillati</taxon>
        <taxon>Bacillota</taxon>
        <taxon>Bacilli</taxon>
        <taxon>Bacillales</taxon>
        <taxon>Sporolactobacillaceae</taxon>
        <taxon>Scopulibacillus</taxon>
    </lineage>
</organism>
<dbReference type="PANTHER" id="PTHR30632:SF0">
    <property type="entry name" value="SULFATE-BINDING PROTEIN"/>
    <property type="match status" value="1"/>
</dbReference>
<evidence type="ECO:0000313" key="6">
    <source>
        <dbReference type="Proteomes" id="UP001596505"/>
    </source>
</evidence>
<evidence type="ECO:0000256" key="2">
    <source>
        <dbReference type="ARBA" id="ARBA00022723"/>
    </source>
</evidence>
<dbReference type="RefSeq" id="WP_380963860.1">
    <property type="nucleotide sequence ID" value="NZ_JBHTCO010000004.1"/>
</dbReference>
<name>A0ABW2PRV2_9BACL</name>